<protein>
    <submittedName>
        <fullName evidence="1">Propanediol dehydratase small subunit</fullName>
        <ecNumber evidence="1">4.2.1.28</ecNumber>
    </submittedName>
</protein>
<dbReference type="AlphaFoldDB" id="A0A1X7APA4"/>
<dbReference type="NCBIfam" id="NF011972">
    <property type="entry name" value="PRK15443.1-3"/>
    <property type="match status" value="1"/>
</dbReference>
<reference evidence="1 2" key="1">
    <citation type="submission" date="2017-03" db="EMBL/GenBank/DDBJ databases">
        <authorList>
            <person name="Afonso C.L."/>
            <person name="Miller P.J."/>
            <person name="Scott M.A."/>
            <person name="Spackman E."/>
            <person name="Goraichik I."/>
            <person name="Dimitrov K.M."/>
            <person name="Suarez D.L."/>
            <person name="Swayne D.E."/>
        </authorList>
    </citation>
    <scope>NUCLEOTIDE SEQUENCE [LARGE SCALE GENOMIC DNA]</scope>
    <source>
        <strain evidence="1">SB41UT1</strain>
    </source>
</reference>
<name>A0A1X7APA4_9GAMM</name>
<proteinExistence type="predicted"/>
<dbReference type="PIRSF" id="PIRSF018505">
    <property type="entry name" value="Prpndl_dhdrts_sm"/>
    <property type="match status" value="1"/>
</dbReference>
<evidence type="ECO:0000313" key="2">
    <source>
        <dbReference type="Proteomes" id="UP000196573"/>
    </source>
</evidence>
<dbReference type="GO" id="GO:0050215">
    <property type="term" value="F:propanediol dehydratase activity"/>
    <property type="evidence" value="ECO:0007669"/>
    <property type="project" value="UniProtKB-EC"/>
</dbReference>
<dbReference type="EMBL" id="FWPT01000010">
    <property type="protein sequence ID" value="SMA50134.1"/>
    <property type="molecule type" value="Genomic_DNA"/>
</dbReference>
<dbReference type="EC" id="4.2.1.28" evidence="1"/>
<dbReference type="Pfam" id="PF02287">
    <property type="entry name" value="Dehydratase_SU"/>
    <property type="match status" value="1"/>
</dbReference>
<keyword evidence="2" id="KW-1185">Reference proteome</keyword>
<organism evidence="1 2">
    <name type="scientific">Parendozoicomonas haliclonae</name>
    <dbReference type="NCBI Taxonomy" id="1960125"/>
    <lineage>
        <taxon>Bacteria</taxon>
        <taxon>Pseudomonadati</taxon>
        <taxon>Pseudomonadota</taxon>
        <taxon>Gammaproteobacteria</taxon>
        <taxon>Oceanospirillales</taxon>
        <taxon>Endozoicomonadaceae</taxon>
        <taxon>Parendozoicomonas</taxon>
    </lineage>
</organism>
<accession>A0A1X7APA4</accession>
<dbReference type="RefSeq" id="WP_087112567.1">
    <property type="nucleotide sequence ID" value="NZ_CBCSCN010000005.1"/>
</dbReference>
<dbReference type="InterPro" id="IPR003207">
    <property type="entry name" value="Ppandiol/glycerol_DeHydtase_su"/>
</dbReference>
<dbReference type="Proteomes" id="UP000196573">
    <property type="component" value="Unassembled WGS sequence"/>
</dbReference>
<dbReference type="InterPro" id="IPR036091">
    <property type="entry name" value="Prodiol/glycerol_DeHase__sf_su"/>
</dbReference>
<gene>
    <name evidence="1" type="primary">pduE</name>
    <name evidence="1" type="ORF">EHSB41UT_03925</name>
</gene>
<dbReference type="Gene3D" id="1.10.1510.20">
    <property type="entry name" value="Propanediol/glycerol dehydratase, small subunit"/>
    <property type="match status" value="1"/>
</dbReference>
<dbReference type="OrthoDB" id="3732589at2"/>
<sequence>MDQQTLEKLIRETLMAMGSDGVTSTPTCAEGRTGLEAYPLSKKQPEKVMSSSGKKLNDITLEGVMSGAIKADDCRIAPETLEKQAQIAESINRHAFAGNLRRAAELIAVPDERILEIYNALRPYRSTKAEMIAIAEELEGKYSAVVNGKLVREAAEMYEKRGRLKQA</sequence>
<evidence type="ECO:0000313" key="1">
    <source>
        <dbReference type="EMBL" id="SMA50134.1"/>
    </source>
</evidence>
<keyword evidence="1" id="KW-0456">Lyase</keyword>
<dbReference type="SUPFAM" id="SSF47148">
    <property type="entry name" value="Diol dehydratase, gamma subunit"/>
    <property type="match status" value="1"/>
</dbReference>